<dbReference type="AlphaFoldDB" id="A0A3G6M8S2"/>
<organism evidence="1 2">
    <name type="scientific">Chryseobacterium carnipullorum</name>
    <dbReference type="NCBI Taxonomy" id="1124835"/>
    <lineage>
        <taxon>Bacteria</taxon>
        <taxon>Pseudomonadati</taxon>
        <taxon>Bacteroidota</taxon>
        <taxon>Flavobacteriia</taxon>
        <taxon>Flavobacteriales</taxon>
        <taxon>Weeksellaceae</taxon>
        <taxon>Chryseobacterium group</taxon>
        <taxon>Chryseobacterium</taxon>
    </lineage>
</organism>
<proteinExistence type="predicted"/>
<dbReference type="EMBL" id="CP033920">
    <property type="protein sequence ID" value="AZA49916.1"/>
    <property type="molecule type" value="Genomic_DNA"/>
</dbReference>
<gene>
    <name evidence="1" type="ORF">EG346_17830</name>
</gene>
<evidence type="ECO:0000313" key="1">
    <source>
        <dbReference type="EMBL" id="AZA49916.1"/>
    </source>
</evidence>
<reference evidence="2" key="1">
    <citation type="submission" date="2018-11" db="EMBL/GenBank/DDBJ databases">
        <title>Proposal to divide the Flavobacteriaceae and reorganize its genera based on Amino Acid Identity values calculated from whole genome sequences.</title>
        <authorList>
            <person name="Nicholson A.C."/>
            <person name="Gulvik C.A."/>
            <person name="Whitney A.M."/>
            <person name="Humrighouse B.W."/>
            <person name="Bell M."/>
            <person name="Holmes B."/>
            <person name="Steigerwalt A.G."/>
            <person name="Villarma A."/>
            <person name="Sheth M."/>
            <person name="Batra D."/>
            <person name="Pryor J."/>
            <person name="Bernardet J.-F."/>
            <person name="Hugo C."/>
            <person name="Kampfer P."/>
            <person name="Newman J."/>
            <person name="McQuiston J.R."/>
        </authorList>
    </citation>
    <scope>NUCLEOTIDE SEQUENCE [LARGE SCALE GENOMIC DNA]</scope>
    <source>
        <strain evidence="2">G0188</strain>
    </source>
</reference>
<dbReference type="KEGG" id="ccau:EG346_17830"/>
<name>A0A3G6M8S2_CHRCU</name>
<accession>A0A3G6M8S2</accession>
<protein>
    <submittedName>
        <fullName evidence="1">Uncharacterized protein</fullName>
    </submittedName>
</protein>
<dbReference type="Proteomes" id="UP000273270">
    <property type="component" value="Chromosome"/>
</dbReference>
<keyword evidence="2" id="KW-1185">Reference proteome</keyword>
<sequence>MNIKLATKVRKIEDSKTTYPILLQIIAFFCLKTADKTCTFDQKLLKKASSCFLYSVYIILIEQR</sequence>
<evidence type="ECO:0000313" key="2">
    <source>
        <dbReference type="Proteomes" id="UP000273270"/>
    </source>
</evidence>